<protein>
    <recommendedName>
        <fullName evidence="4">SWIM-type domain-containing protein</fullName>
    </recommendedName>
</protein>
<proteinExistence type="predicted"/>
<evidence type="ECO:0008006" key="4">
    <source>
        <dbReference type="Google" id="ProtNLM"/>
    </source>
</evidence>
<dbReference type="Proteomes" id="UP000823561">
    <property type="component" value="Chromosome 24"/>
</dbReference>
<name>A0AAV6FEL2_9TELE</name>
<evidence type="ECO:0000313" key="3">
    <source>
        <dbReference type="Proteomes" id="UP000823561"/>
    </source>
</evidence>
<feature type="region of interest" description="Disordered" evidence="1">
    <location>
        <begin position="192"/>
        <end position="212"/>
    </location>
</feature>
<dbReference type="PANTHER" id="PTHR47526">
    <property type="entry name" value="ATP-DEPENDENT DNA HELICASE"/>
    <property type="match status" value="1"/>
</dbReference>
<dbReference type="SUPFAM" id="SSF52980">
    <property type="entry name" value="Restriction endonuclease-like"/>
    <property type="match status" value="1"/>
</dbReference>
<dbReference type="Gene3D" id="3.90.320.10">
    <property type="match status" value="1"/>
</dbReference>
<dbReference type="InterPro" id="IPR011335">
    <property type="entry name" value="Restrct_endonuc-II-like"/>
</dbReference>
<evidence type="ECO:0000313" key="2">
    <source>
        <dbReference type="EMBL" id="KAG5261229.1"/>
    </source>
</evidence>
<organism evidence="2 3">
    <name type="scientific">Alosa alosa</name>
    <name type="common">allis shad</name>
    <dbReference type="NCBI Taxonomy" id="278164"/>
    <lineage>
        <taxon>Eukaryota</taxon>
        <taxon>Metazoa</taxon>
        <taxon>Chordata</taxon>
        <taxon>Craniata</taxon>
        <taxon>Vertebrata</taxon>
        <taxon>Euteleostomi</taxon>
        <taxon>Actinopterygii</taxon>
        <taxon>Neopterygii</taxon>
        <taxon>Teleostei</taxon>
        <taxon>Clupei</taxon>
        <taxon>Clupeiformes</taxon>
        <taxon>Clupeoidei</taxon>
        <taxon>Clupeidae</taxon>
        <taxon>Alosa</taxon>
    </lineage>
</organism>
<dbReference type="InterPro" id="IPR011604">
    <property type="entry name" value="PDDEXK-like_dom_sf"/>
</dbReference>
<dbReference type="PANTHER" id="PTHR47526:SF3">
    <property type="entry name" value="PHD-TYPE DOMAIN-CONTAINING PROTEIN"/>
    <property type="match status" value="1"/>
</dbReference>
<dbReference type="AlphaFoldDB" id="A0AAV6FEL2"/>
<dbReference type="EMBL" id="JADWDJ010000024">
    <property type="protein sequence ID" value="KAG5261229.1"/>
    <property type="molecule type" value="Genomic_DNA"/>
</dbReference>
<accession>A0AAV6FEL2</accession>
<reference evidence="2" key="1">
    <citation type="submission" date="2020-10" db="EMBL/GenBank/DDBJ databases">
        <title>Chromosome-scale genome assembly of the Allis shad, Alosa alosa.</title>
        <authorList>
            <person name="Margot Z."/>
            <person name="Christophe K."/>
            <person name="Cabau C."/>
            <person name="Louis A."/>
            <person name="Berthelot C."/>
            <person name="Parey E."/>
            <person name="Roest Crollius H."/>
            <person name="Montfort J."/>
            <person name="Robinson-Rechavi M."/>
            <person name="Bucao C."/>
            <person name="Bouchez O."/>
            <person name="Gislard M."/>
            <person name="Lluch J."/>
            <person name="Milhes M."/>
            <person name="Lampietro C."/>
            <person name="Lopez Roques C."/>
            <person name="Donnadieu C."/>
            <person name="Braasch I."/>
            <person name="Desvignes T."/>
            <person name="Postlethwait J."/>
            <person name="Bobe J."/>
            <person name="Guiguen Y."/>
        </authorList>
    </citation>
    <scope>NUCLEOTIDE SEQUENCE</scope>
    <source>
        <strain evidence="2">M-15738</strain>
        <tissue evidence="2">Blood</tissue>
    </source>
</reference>
<comment type="caution">
    <text evidence="2">The sequence shown here is derived from an EMBL/GenBank/DDBJ whole genome shotgun (WGS) entry which is preliminary data.</text>
</comment>
<keyword evidence="3" id="KW-1185">Reference proteome</keyword>
<evidence type="ECO:0000256" key="1">
    <source>
        <dbReference type="SAM" id="MobiDB-lite"/>
    </source>
</evidence>
<dbReference type="GO" id="GO:0006281">
    <property type="term" value="P:DNA repair"/>
    <property type="evidence" value="ECO:0007669"/>
    <property type="project" value="UniProtKB-ARBA"/>
</dbReference>
<sequence length="431" mass="48612">MSTSHRWSHGPDYLTSTGDRTVKVPHPSTLTEWVDDMKLWPDVSYVDIINYFVLSEGVDGETLRNYKSTEAYNYLHSNKIGKILCTKYNEFIFLKAEVEPSQSINKPKQLAWIMTRPIGIIETVGCSCIAGLGKSCSHAAAVIWKVQNAVVSGKTGLACTDTQRRWNEGTSKNLQPKRLSQIHFRHHKAEDEYEEETRAVGSQLPNTPQYQSHKDFRESVDKSLTKPLFLLKNTLLEKCYNATPSAEQQGRSKEQGTINDLTFLSHQNHDSDLSCVKCQKFYQAYVSMDGKQADTLELETRGQSASDLWHSSRKLRITASSAKKVPVREHFYPSFRGNYATNYGKEKEETACNQLKEQGMNITHTGTIVCGAEPWLSASPDGIINSCELLEMKCPVPNKNHQTLSELLSQRFSDFKVVDGKLEVQKTGSWG</sequence>
<gene>
    <name evidence="2" type="ORF">AALO_G00301470</name>
</gene>